<evidence type="ECO:0000313" key="3">
    <source>
        <dbReference type="Proteomes" id="UP001225605"/>
    </source>
</evidence>
<sequence length="95" mass="9894">MIRVVACPVGEGTPRRDRAAEVHGLAAPRDTRGREDADDLSPFGVPVAEWRERIAGMPGPLSQVVVGDGPECAGPHRPTATAPTPPHPFGGHSDG</sequence>
<evidence type="ECO:0000256" key="1">
    <source>
        <dbReference type="SAM" id="MobiDB-lite"/>
    </source>
</evidence>
<reference evidence="2 3" key="1">
    <citation type="submission" date="2017-06" db="EMBL/GenBank/DDBJ databases">
        <title>Cultured bacterium strain Saccharothrix yanglingensis Hhs.015.</title>
        <authorList>
            <person name="Xia Y."/>
        </authorList>
    </citation>
    <scope>NUCLEOTIDE SEQUENCE [LARGE SCALE GENOMIC DNA]</scope>
    <source>
        <strain evidence="2 3">Hhs.015</strain>
    </source>
</reference>
<dbReference type="EMBL" id="NSDM01000018">
    <property type="protein sequence ID" value="MDQ2588428.1"/>
    <property type="molecule type" value="Genomic_DNA"/>
</dbReference>
<dbReference type="Proteomes" id="UP001225605">
    <property type="component" value="Unassembled WGS sequence"/>
</dbReference>
<feature type="region of interest" description="Disordered" evidence="1">
    <location>
        <begin position="59"/>
        <end position="95"/>
    </location>
</feature>
<comment type="caution">
    <text evidence="2">The sequence shown here is derived from an EMBL/GenBank/DDBJ whole genome shotgun (WGS) entry which is preliminary data.</text>
</comment>
<proteinExistence type="predicted"/>
<organism evidence="2 3">
    <name type="scientific">Saccharothrix yanglingensis</name>
    <dbReference type="NCBI Taxonomy" id="659496"/>
    <lineage>
        <taxon>Bacteria</taxon>
        <taxon>Bacillati</taxon>
        <taxon>Actinomycetota</taxon>
        <taxon>Actinomycetes</taxon>
        <taxon>Pseudonocardiales</taxon>
        <taxon>Pseudonocardiaceae</taxon>
        <taxon>Saccharothrix</taxon>
    </lineage>
</organism>
<feature type="compositionally biased region" description="Low complexity" evidence="1">
    <location>
        <begin position="73"/>
        <end position="82"/>
    </location>
</feature>
<accession>A0ABU0X8H2</accession>
<protein>
    <submittedName>
        <fullName evidence="2">Uncharacterized protein</fullName>
    </submittedName>
</protein>
<evidence type="ECO:0000313" key="2">
    <source>
        <dbReference type="EMBL" id="MDQ2588428.1"/>
    </source>
</evidence>
<name>A0ABU0X8H2_9PSEU</name>
<keyword evidence="3" id="KW-1185">Reference proteome</keyword>
<feature type="region of interest" description="Disordered" evidence="1">
    <location>
        <begin position="1"/>
        <end position="41"/>
    </location>
</feature>
<gene>
    <name evidence="2" type="ORF">CKY47_31635</name>
</gene>